<proteinExistence type="predicted"/>
<gene>
    <name evidence="2" type="ORF">H4K34_02655</name>
</gene>
<dbReference type="CDD" id="cd20292">
    <property type="entry name" value="cupin_QdtA-like"/>
    <property type="match status" value="1"/>
</dbReference>
<evidence type="ECO:0000313" key="3">
    <source>
        <dbReference type="Proteomes" id="UP000516305"/>
    </source>
</evidence>
<sequence>MKIELLKFPKIQDPRGNLTFLQNNDQFPFEIERVFWTYDVPGGGQRGGHAYKSQQEIIIALSGAFDVIVENSSGEITKFHLNRSYYGLYLPPNSWRHMENFSTNSLGLHLSSSKFNEEDYIRSKEEFKKA</sequence>
<dbReference type="EMBL" id="CP060139">
    <property type="protein sequence ID" value="QNR24763.1"/>
    <property type="molecule type" value="Genomic_DNA"/>
</dbReference>
<dbReference type="InterPro" id="IPR014710">
    <property type="entry name" value="RmlC-like_jellyroll"/>
</dbReference>
<protein>
    <submittedName>
        <fullName evidence="2">WxcM-like domain-containing protein</fullName>
    </submittedName>
</protein>
<organism evidence="2 3">
    <name type="scientific">Croceimicrobium hydrocarbonivorans</name>
    <dbReference type="NCBI Taxonomy" id="2761580"/>
    <lineage>
        <taxon>Bacteria</taxon>
        <taxon>Pseudomonadati</taxon>
        <taxon>Bacteroidota</taxon>
        <taxon>Flavobacteriia</taxon>
        <taxon>Flavobacteriales</taxon>
        <taxon>Owenweeksiaceae</taxon>
        <taxon>Croceimicrobium</taxon>
    </lineage>
</organism>
<dbReference type="InterPro" id="IPR008894">
    <property type="entry name" value="QdtA_cupin_dom"/>
</dbReference>
<name>A0A7H0VGB5_9FLAO</name>
<evidence type="ECO:0000313" key="2">
    <source>
        <dbReference type="EMBL" id="QNR24763.1"/>
    </source>
</evidence>
<dbReference type="Pfam" id="PF05523">
    <property type="entry name" value="FdtA"/>
    <property type="match status" value="1"/>
</dbReference>
<keyword evidence="3" id="KW-1185">Reference proteome</keyword>
<dbReference type="InterPro" id="IPR011051">
    <property type="entry name" value="RmlC_Cupin_sf"/>
</dbReference>
<dbReference type="RefSeq" id="WP_210759289.1">
    <property type="nucleotide sequence ID" value="NZ_CP060139.1"/>
</dbReference>
<dbReference type="SUPFAM" id="SSF51182">
    <property type="entry name" value="RmlC-like cupins"/>
    <property type="match status" value="1"/>
</dbReference>
<dbReference type="Gene3D" id="2.60.120.10">
    <property type="entry name" value="Jelly Rolls"/>
    <property type="match status" value="1"/>
</dbReference>
<dbReference type="KEGG" id="chyd:H4K34_02655"/>
<dbReference type="Proteomes" id="UP000516305">
    <property type="component" value="Chromosome"/>
</dbReference>
<dbReference type="AlphaFoldDB" id="A0A7H0VGB5"/>
<feature type="domain" description="Sugar 3,4-ketoisomerase QdtA cupin" evidence="1">
    <location>
        <begin position="1"/>
        <end position="129"/>
    </location>
</feature>
<reference evidence="2 3" key="1">
    <citation type="submission" date="2020-08" db="EMBL/GenBank/DDBJ databases">
        <title>Croceimicrobium hydrocarbonivorans gen. nov., sp. nov., a novel marine bacterium isolated from a bacterial consortium that degrades polyethylene terephthalate.</title>
        <authorList>
            <person name="Liu R."/>
        </authorList>
    </citation>
    <scope>NUCLEOTIDE SEQUENCE [LARGE SCALE GENOMIC DNA]</scope>
    <source>
        <strain evidence="2 3">A20-9</strain>
    </source>
</reference>
<accession>A0A7H0VGB5</accession>
<evidence type="ECO:0000259" key="1">
    <source>
        <dbReference type="Pfam" id="PF05523"/>
    </source>
</evidence>